<comment type="caution">
    <text evidence="3">The sequence shown here is derived from an EMBL/GenBank/DDBJ whole genome shotgun (WGS) entry which is preliminary data.</text>
</comment>
<keyword evidence="2" id="KW-0812">Transmembrane</keyword>
<evidence type="ECO:0000313" key="3">
    <source>
        <dbReference type="EMBL" id="OXA55190.1"/>
    </source>
</evidence>
<accession>A0A226ECL7</accession>
<sequence>MRLKRISGCSIRRVVSISISLSLFLIIFCERGDAQRRQNPDQFLQYQYLYQPPDDTRLISQPTPADDRTIISDLIGFSAFKLMFLLSVPMIFSIFLGAMLVLLFPFPLITSTSGLAGAAAVGRRQGRLTEPPLVDETFELLQLLGLQDHTPVSRTIPSGAQYFPNSDALLEPRVDESDKVYPRVKKQFKTLPKLKKLKILSSSPSSGGSPPKGMSNMMNKDDESCLKRIACEIGRENKDKHSKELVSKLINNMSQKNQLKYASTISAYMDGVQSQGVVLISESPNPPPPPQGPVYRHNFCPRYKCTM</sequence>
<keyword evidence="4" id="KW-1185">Reference proteome</keyword>
<organism evidence="3 4">
    <name type="scientific">Folsomia candida</name>
    <name type="common">Springtail</name>
    <dbReference type="NCBI Taxonomy" id="158441"/>
    <lineage>
        <taxon>Eukaryota</taxon>
        <taxon>Metazoa</taxon>
        <taxon>Ecdysozoa</taxon>
        <taxon>Arthropoda</taxon>
        <taxon>Hexapoda</taxon>
        <taxon>Collembola</taxon>
        <taxon>Entomobryomorpha</taxon>
        <taxon>Isotomoidea</taxon>
        <taxon>Isotomidae</taxon>
        <taxon>Proisotominae</taxon>
        <taxon>Folsomia</taxon>
    </lineage>
</organism>
<dbReference type="AlphaFoldDB" id="A0A226ECL7"/>
<feature type="compositionally biased region" description="Low complexity" evidence="1">
    <location>
        <begin position="199"/>
        <end position="213"/>
    </location>
</feature>
<reference evidence="3 4" key="1">
    <citation type="submission" date="2015-12" db="EMBL/GenBank/DDBJ databases">
        <title>The genome of Folsomia candida.</title>
        <authorList>
            <person name="Faddeeva A."/>
            <person name="Derks M.F."/>
            <person name="Anvar Y."/>
            <person name="Smit S."/>
            <person name="Van Straalen N."/>
            <person name="Roelofs D."/>
        </authorList>
    </citation>
    <scope>NUCLEOTIDE SEQUENCE [LARGE SCALE GENOMIC DNA]</scope>
    <source>
        <strain evidence="3 4">VU population</strain>
        <tissue evidence="3">Whole body</tissue>
    </source>
</reference>
<keyword evidence="2" id="KW-1133">Transmembrane helix</keyword>
<proteinExistence type="predicted"/>
<feature type="transmembrane region" description="Helical" evidence="2">
    <location>
        <begin position="82"/>
        <end position="104"/>
    </location>
</feature>
<name>A0A226ECL7_FOLCA</name>
<evidence type="ECO:0000256" key="1">
    <source>
        <dbReference type="SAM" id="MobiDB-lite"/>
    </source>
</evidence>
<evidence type="ECO:0000313" key="4">
    <source>
        <dbReference type="Proteomes" id="UP000198287"/>
    </source>
</evidence>
<gene>
    <name evidence="3" type="ORF">Fcan01_09263</name>
</gene>
<keyword evidence="2" id="KW-0472">Membrane</keyword>
<dbReference type="EMBL" id="LNIX01000004">
    <property type="protein sequence ID" value="OXA55190.1"/>
    <property type="molecule type" value="Genomic_DNA"/>
</dbReference>
<feature type="region of interest" description="Disordered" evidence="1">
    <location>
        <begin position="199"/>
        <end position="219"/>
    </location>
</feature>
<protein>
    <submittedName>
        <fullName evidence="3">Uncharacterized protein</fullName>
    </submittedName>
</protein>
<evidence type="ECO:0000256" key="2">
    <source>
        <dbReference type="SAM" id="Phobius"/>
    </source>
</evidence>
<dbReference type="Proteomes" id="UP000198287">
    <property type="component" value="Unassembled WGS sequence"/>
</dbReference>